<dbReference type="Gene3D" id="3.40.50.1220">
    <property type="entry name" value="TPP-binding domain"/>
    <property type="match status" value="1"/>
</dbReference>
<dbReference type="SUPFAM" id="SSF52467">
    <property type="entry name" value="DHS-like NAD/FAD-binding domain"/>
    <property type="match status" value="1"/>
</dbReference>
<dbReference type="PROSITE" id="PS50305">
    <property type="entry name" value="SIRTUIN"/>
    <property type="match status" value="1"/>
</dbReference>
<keyword evidence="1" id="KW-0808">Transferase</keyword>
<dbReference type="InterPro" id="IPR026591">
    <property type="entry name" value="Sirtuin_cat_small_dom_sf"/>
</dbReference>
<evidence type="ECO:0000256" key="1">
    <source>
        <dbReference type="ARBA" id="ARBA00022679"/>
    </source>
</evidence>
<feature type="binding site" evidence="3">
    <location>
        <position position="199"/>
    </location>
    <ligand>
        <name>Zn(2+)</name>
        <dbReference type="ChEBI" id="CHEBI:29105"/>
    </ligand>
</feature>
<dbReference type="PANTHER" id="PTHR11085:SF10">
    <property type="entry name" value="NAD-DEPENDENT PROTEIN DEACYLASE SIRTUIN-5, MITOCHONDRIAL-RELATED"/>
    <property type="match status" value="1"/>
</dbReference>
<dbReference type="Proteomes" id="UP001642540">
    <property type="component" value="Unassembled WGS sequence"/>
</dbReference>
<dbReference type="PANTHER" id="PTHR11085">
    <property type="entry name" value="NAD-DEPENDENT PROTEIN DEACYLASE SIRTUIN-5, MITOCHONDRIAL-RELATED"/>
    <property type="match status" value="1"/>
</dbReference>
<feature type="binding site" evidence="3">
    <location>
        <position position="202"/>
    </location>
    <ligand>
        <name>Zn(2+)</name>
        <dbReference type="ChEBI" id="CHEBI:29105"/>
    </ligand>
</feature>
<sequence length="293" mass="32954">MFRYSSLAFVPKHDPPKVSDVSLLQKFMNSMSKTFVLTGAGVSTESGIPDYRSEGVGLYARSNRRPMKIQEFISSREAQKRYWARNYFGWPRFAALHPNIAHTSINSWERANKLSGLITQNVDGLHQKAGSKDVIELHGTGHLVICMNCDYSINRQLFQNILMDLNYHLDIQPNLEDVRPDGDIDLVEEAIDKFTLPSCPKCSSGDLKPHIVFFGDNVPKHRVDKINEILKSSDSLLVMGSSLETFSAYRYILAAKQLSLPIGIITLGHTRADSVCDFKIQSRVGEILPLIKI</sequence>
<reference evidence="5 6" key="1">
    <citation type="submission" date="2024-08" db="EMBL/GenBank/DDBJ databases">
        <authorList>
            <person name="Cucini C."/>
            <person name="Frati F."/>
        </authorList>
    </citation>
    <scope>NUCLEOTIDE SEQUENCE [LARGE SCALE GENOMIC DNA]</scope>
</reference>
<dbReference type="EMBL" id="CAXLJM020000036">
    <property type="protein sequence ID" value="CAL8104849.1"/>
    <property type="molecule type" value="Genomic_DNA"/>
</dbReference>
<dbReference type="InterPro" id="IPR026590">
    <property type="entry name" value="Ssirtuin_cat_dom"/>
</dbReference>
<dbReference type="InterPro" id="IPR029035">
    <property type="entry name" value="DHS-like_NAD/FAD-binding_dom"/>
</dbReference>
<protein>
    <recommendedName>
        <fullName evidence="4">Deacetylase sirtuin-type domain-containing protein</fullName>
    </recommendedName>
</protein>
<keyword evidence="6" id="KW-1185">Reference proteome</keyword>
<dbReference type="Pfam" id="PF02146">
    <property type="entry name" value="SIR2"/>
    <property type="match status" value="1"/>
</dbReference>
<dbReference type="InterPro" id="IPR003000">
    <property type="entry name" value="Sirtuin"/>
</dbReference>
<organism evidence="5 6">
    <name type="scientific">Orchesella dallaii</name>
    <dbReference type="NCBI Taxonomy" id="48710"/>
    <lineage>
        <taxon>Eukaryota</taxon>
        <taxon>Metazoa</taxon>
        <taxon>Ecdysozoa</taxon>
        <taxon>Arthropoda</taxon>
        <taxon>Hexapoda</taxon>
        <taxon>Collembola</taxon>
        <taxon>Entomobryomorpha</taxon>
        <taxon>Entomobryoidea</taxon>
        <taxon>Orchesellidae</taxon>
        <taxon>Orchesellinae</taxon>
        <taxon>Orchesella</taxon>
    </lineage>
</organism>
<accession>A0ABP1QIZ8</accession>
<evidence type="ECO:0000259" key="4">
    <source>
        <dbReference type="PROSITE" id="PS50305"/>
    </source>
</evidence>
<proteinExistence type="predicted"/>
<name>A0ABP1QIZ8_9HEXA</name>
<dbReference type="Gene3D" id="3.30.1600.10">
    <property type="entry name" value="SIR2/SIRT2 'Small Domain"/>
    <property type="match status" value="1"/>
</dbReference>
<feature type="active site" description="Proton acceptor" evidence="3">
    <location>
        <position position="138"/>
    </location>
</feature>
<feature type="binding site" evidence="3">
    <location>
        <position position="149"/>
    </location>
    <ligand>
        <name>Zn(2+)</name>
        <dbReference type="ChEBI" id="CHEBI:29105"/>
    </ligand>
</feature>
<dbReference type="InterPro" id="IPR050134">
    <property type="entry name" value="NAD-dep_sirtuin_deacylases"/>
</dbReference>
<keyword evidence="3" id="KW-0479">Metal-binding</keyword>
<gene>
    <name evidence="5" type="ORF">ODALV1_LOCUS11877</name>
</gene>
<comment type="caution">
    <text evidence="5">The sequence shown here is derived from an EMBL/GenBank/DDBJ whole genome shotgun (WGS) entry which is preliminary data.</text>
</comment>
<keyword evidence="3" id="KW-0862">Zinc</keyword>
<evidence type="ECO:0000313" key="5">
    <source>
        <dbReference type="EMBL" id="CAL8104849.1"/>
    </source>
</evidence>
<evidence type="ECO:0000256" key="3">
    <source>
        <dbReference type="PROSITE-ProRule" id="PRU00236"/>
    </source>
</evidence>
<evidence type="ECO:0000313" key="6">
    <source>
        <dbReference type="Proteomes" id="UP001642540"/>
    </source>
</evidence>
<feature type="domain" description="Deacetylase sirtuin-type" evidence="4">
    <location>
        <begin position="15"/>
        <end position="293"/>
    </location>
</feature>
<feature type="binding site" evidence="3">
    <location>
        <position position="146"/>
    </location>
    <ligand>
        <name>Zn(2+)</name>
        <dbReference type="ChEBI" id="CHEBI:29105"/>
    </ligand>
</feature>
<evidence type="ECO:0000256" key="2">
    <source>
        <dbReference type="ARBA" id="ARBA00023027"/>
    </source>
</evidence>
<keyword evidence="2" id="KW-0520">NAD</keyword>